<organism evidence="5">
    <name type="scientific">uncultured Alphaproteobacteria bacterium</name>
    <dbReference type="NCBI Taxonomy" id="91750"/>
    <lineage>
        <taxon>Bacteria</taxon>
        <taxon>Pseudomonadati</taxon>
        <taxon>Pseudomonadota</taxon>
        <taxon>Alphaproteobacteria</taxon>
        <taxon>environmental samples</taxon>
    </lineage>
</organism>
<dbReference type="EC" id="2.3.1.47" evidence="5"/>
<dbReference type="GO" id="GO:0008710">
    <property type="term" value="F:8-amino-7-oxononanoate synthase activity"/>
    <property type="evidence" value="ECO:0007669"/>
    <property type="project" value="UniProtKB-EC"/>
</dbReference>
<dbReference type="PANTHER" id="PTHR13693:SF100">
    <property type="entry name" value="8-AMINO-7-OXONONANOATE SYNTHASE"/>
    <property type="match status" value="1"/>
</dbReference>
<reference evidence="5" key="1">
    <citation type="submission" date="2016-04" db="EMBL/GenBank/DDBJ databases">
        <authorList>
            <person name="Evans L.H."/>
            <person name="Alamgir A."/>
            <person name="Owens N."/>
            <person name="Weber N.D."/>
            <person name="Virtaneva K."/>
            <person name="Barbian K."/>
            <person name="Babar A."/>
            <person name="Rosenke K."/>
        </authorList>
    </citation>
    <scope>NUCLEOTIDE SEQUENCE</scope>
    <source>
        <strain evidence="5">86</strain>
    </source>
</reference>
<gene>
    <name evidence="5" type="primary">bioF</name>
    <name evidence="5" type="ORF">KL86APRO_11794</name>
</gene>
<dbReference type="InterPro" id="IPR015422">
    <property type="entry name" value="PyrdxlP-dep_Trfase_small"/>
</dbReference>
<evidence type="ECO:0000256" key="3">
    <source>
        <dbReference type="ARBA" id="ARBA00022898"/>
    </source>
</evidence>
<keyword evidence="5" id="KW-0012">Acyltransferase</keyword>
<dbReference type="AlphaFoldDB" id="A0A212JX55"/>
<dbReference type="InterPro" id="IPR015424">
    <property type="entry name" value="PyrdxlP-dep_Trfase"/>
</dbReference>
<dbReference type="Pfam" id="PF00155">
    <property type="entry name" value="Aminotran_1_2"/>
    <property type="match status" value="1"/>
</dbReference>
<dbReference type="InterPro" id="IPR015421">
    <property type="entry name" value="PyrdxlP-dep_Trfase_major"/>
</dbReference>
<dbReference type="Gene3D" id="3.90.1150.10">
    <property type="entry name" value="Aspartate Aminotransferase, domain 1"/>
    <property type="match status" value="1"/>
</dbReference>
<proteinExistence type="predicted"/>
<dbReference type="InterPro" id="IPR050087">
    <property type="entry name" value="AON_synthase_class-II"/>
</dbReference>
<feature type="domain" description="Aminotransferase class I/classII large" evidence="4">
    <location>
        <begin position="35"/>
        <end position="375"/>
    </location>
</feature>
<dbReference type="EMBL" id="FLUO01000001">
    <property type="protein sequence ID" value="SBW03987.1"/>
    <property type="molecule type" value="Genomic_DNA"/>
</dbReference>
<evidence type="ECO:0000313" key="5">
    <source>
        <dbReference type="EMBL" id="SBW03987.1"/>
    </source>
</evidence>
<dbReference type="PANTHER" id="PTHR13693">
    <property type="entry name" value="CLASS II AMINOTRANSFERASE/8-AMINO-7-OXONONANOATE SYNTHASE"/>
    <property type="match status" value="1"/>
</dbReference>
<evidence type="ECO:0000256" key="1">
    <source>
        <dbReference type="ARBA" id="ARBA00001933"/>
    </source>
</evidence>
<keyword evidence="2 5" id="KW-0808">Transferase</keyword>
<dbReference type="GO" id="GO:0009102">
    <property type="term" value="P:biotin biosynthetic process"/>
    <property type="evidence" value="ECO:0007669"/>
    <property type="project" value="TreeGrafter"/>
</dbReference>
<dbReference type="Gene3D" id="3.40.640.10">
    <property type="entry name" value="Type I PLP-dependent aspartate aminotransferase-like (Major domain)"/>
    <property type="match status" value="1"/>
</dbReference>
<sequence length="388" mass="40657">MTPEEALDDLNRRGLLRSLKPLPDNRGRLVVDGETWLNFCSNDYLDLGHHPALAAAAVAAVESLGCSAAGSRLVSGHLDLHAAFEAKAAAFLGTETALLFGSGFLANLGTVPALAGDKALIFCDRLNHASLIDGIRMSGMKWHRYRHNAPAHLDELLARHPAADGETRLVITDSIFSMDGDAAPLAEVADTAKRHGALLLVDESHAIGVIGPSGRGMCAELGLAPDAITCGMGKAFGGYGGFVATSATLAALIVNRARSFIYSTGLPPACVGAGIAALDLFAGTEGRLGREAMDMARRMHGLLAEAGFAMPPFASPILPVMVGDNHLAQDFAARLAARRILCSAIRPPTVPPGTARLRLTVTRAHTEADLLAARDAFAEVARELGLLR</sequence>
<dbReference type="SUPFAM" id="SSF53383">
    <property type="entry name" value="PLP-dependent transferases"/>
    <property type="match status" value="1"/>
</dbReference>
<evidence type="ECO:0000259" key="4">
    <source>
        <dbReference type="Pfam" id="PF00155"/>
    </source>
</evidence>
<accession>A0A212JX55</accession>
<keyword evidence="3" id="KW-0663">Pyridoxal phosphate</keyword>
<comment type="cofactor">
    <cofactor evidence="1">
        <name>pyridoxal 5'-phosphate</name>
        <dbReference type="ChEBI" id="CHEBI:597326"/>
    </cofactor>
</comment>
<dbReference type="GO" id="GO:0030170">
    <property type="term" value="F:pyridoxal phosphate binding"/>
    <property type="evidence" value="ECO:0007669"/>
    <property type="project" value="InterPro"/>
</dbReference>
<name>A0A212JX55_9PROT</name>
<evidence type="ECO:0000256" key="2">
    <source>
        <dbReference type="ARBA" id="ARBA00022679"/>
    </source>
</evidence>
<protein>
    <submittedName>
        <fullName evidence="5">8-amino-7-oxononanoate synthase</fullName>
        <ecNumber evidence="5">2.3.1.47</ecNumber>
    </submittedName>
</protein>
<dbReference type="InterPro" id="IPR004839">
    <property type="entry name" value="Aminotransferase_I/II_large"/>
</dbReference>